<feature type="signal peptide" evidence="8">
    <location>
        <begin position="1"/>
        <end position="20"/>
    </location>
</feature>
<evidence type="ECO:0000256" key="7">
    <source>
        <dbReference type="PROSITE-ProRule" id="PRU00557"/>
    </source>
</evidence>
<dbReference type="PANTHER" id="PTHR13769:SF5">
    <property type="entry name" value="APOLIPOPROTEIN B-100-RELATED"/>
    <property type="match status" value="1"/>
</dbReference>
<dbReference type="PANTHER" id="PTHR13769">
    <property type="entry name" value="APOLIPOPROTEIN B"/>
    <property type="match status" value="1"/>
</dbReference>
<evidence type="ECO:0000256" key="3">
    <source>
        <dbReference type="ARBA" id="ARBA00022525"/>
    </source>
</evidence>
<reference evidence="10" key="2">
    <citation type="submission" date="2025-08" db="UniProtKB">
        <authorList>
            <consortium name="Ensembl"/>
        </authorList>
    </citation>
    <scope>IDENTIFICATION</scope>
</reference>
<dbReference type="GO" id="GO:0042953">
    <property type="term" value="P:lipoprotein transport"/>
    <property type="evidence" value="ECO:0007669"/>
    <property type="project" value="TreeGrafter"/>
</dbReference>
<dbReference type="InterPro" id="IPR052418">
    <property type="entry name" value="Apolipoprotein_B"/>
</dbReference>
<dbReference type="Gene3D" id="2.20.80.10">
    <property type="entry name" value="Lipovitellin-phosvitin complex, chain A, domain 4"/>
    <property type="match status" value="1"/>
</dbReference>
<evidence type="ECO:0000256" key="8">
    <source>
        <dbReference type="SAM" id="SignalP"/>
    </source>
</evidence>
<dbReference type="InterPro" id="IPR015819">
    <property type="entry name" value="Lipid_transp_b-sht_shell"/>
</dbReference>
<dbReference type="InterPro" id="IPR015816">
    <property type="entry name" value="Vitellinogen_b-sht_N"/>
</dbReference>
<dbReference type="Ensembl" id="ENSPNAT00000022996.2">
    <property type="protein sequence ID" value="ENSPNAP00000014944.2"/>
    <property type="gene ID" value="ENSPNAG00000021212.2"/>
</dbReference>
<evidence type="ECO:0000256" key="2">
    <source>
        <dbReference type="ARBA" id="ARBA00022448"/>
    </source>
</evidence>
<dbReference type="SUPFAM" id="SSF48431">
    <property type="entry name" value="Lipovitellin-phosvitin complex, superhelical domain"/>
    <property type="match status" value="1"/>
</dbReference>
<comment type="subcellular location">
    <subcellularLocation>
        <location evidence="1">Secreted</location>
    </subcellularLocation>
</comment>
<dbReference type="InterPro" id="IPR015817">
    <property type="entry name" value="Vitellinogen_open_b-sht_sub1"/>
</dbReference>
<dbReference type="Proteomes" id="UP001501920">
    <property type="component" value="Chromosome 4"/>
</dbReference>
<organism evidence="10 11">
    <name type="scientific">Pygocentrus nattereri</name>
    <name type="common">Red-bellied piranha</name>
    <dbReference type="NCBI Taxonomy" id="42514"/>
    <lineage>
        <taxon>Eukaryota</taxon>
        <taxon>Metazoa</taxon>
        <taxon>Chordata</taxon>
        <taxon>Craniata</taxon>
        <taxon>Vertebrata</taxon>
        <taxon>Euteleostomi</taxon>
        <taxon>Actinopterygii</taxon>
        <taxon>Neopterygii</taxon>
        <taxon>Teleostei</taxon>
        <taxon>Ostariophysi</taxon>
        <taxon>Characiformes</taxon>
        <taxon>Characoidei</taxon>
        <taxon>Pygocentrus</taxon>
    </lineage>
</organism>
<dbReference type="InterPro" id="IPR011030">
    <property type="entry name" value="Lipovitellin_superhlx_dom"/>
</dbReference>
<dbReference type="GeneTree" id="ENSGT00590000083139"/>
<dbReference type="GO" id="GO:0006642">
    <property type="term" value="P:triglyceride mobilization"/>
    <property type="evidence" value="ECO:0007669"/>
    <property type="project" value="TreeGrafter"/>
</dbReference>
<comment type="caution">
    <text evidence="7">Lacks conserved residue(s) required for the propagation of feature annotation.</text>
</comment>
<dbReference type="InterPro" id="IPR001747">
    <property type="entry name" value="Vitellogenin_N"/>
</dbReference>
<name>A0A3B4CWN3_PYGNA</name>
<keyword evidence="2" id="KW-0813">Transport</keyword>
<keyword evidence="3" id="KW-0964">Secreted</keyword>
<evidence type="ECO:0000313" key="10">
    <source>
        <dbReference type="Ensembl" id="ENSPNAP00000014944.2"/>
    </source>
</evidence>
<dbReference type="GO" id="GO:0034362">
    <property type="term" value="C:low-density lipoprotein particle"/>
    <property type="evidence" value="ECO:0007669"/>
    <property type="project" value="TreeGrafter"/>
</dbReference>
<keyword evidence="11" id="KW-1185">Reference proteome</keyword>
<sequence>MGDNKLYLFLLLSIIVLTDAQDEETPCLLDKRYRSFHKYEYLYEAESLNSLNGAINGPRASCKVEIEVPGTCHYVVHMKECTLSEVTGADADGNPVFRAAAGADTFKIEMEKNPLKVIVEGDNDIKLFPEDGELINILNIKRGIISALAVPVLEEERNKRMPTVFGLCKTDYTVNAREDIATDVTITRDLSRCDNFRPIKDHTSPLALITGMHYPLAQLFRSKQTCNYKFDNQQKHMTSGDCTETHLLVPFSHKGRYGVMNVGKQTVSLLGVTEHNERVFDYNEANMKPLHLDVSVDMSPNQDADAILTILRELAGLSQTTHGNKRAHLAQRLVAVIRKSNADTLSAALPEALDISRSLTYQALFQCGTPACSSAMLKVLRTIGSTTAEIDAAVYAMGLVPNPSRALVKEMLEMARFKPTKLIYYATSNAVRRLYKAEGRVTPEIEAVADYFTEETGDCTGDQEHIYLTLRVIGNMAAAVGAASPDLKSAVIKCINQPAASPKVQQAAIQVFRLTPVPEEGRSDLMQVLLNGNDPVQKRIAAYLILMKDPQPAELDQLAAALRNERNLQAKSFFISHITNILSSTAPETKELRQKILDALQGNEVEKVMDPTKFSRHYKIGSLVGNMIFEKANKLPKEVMLEMTLNAFGYDIDMFEVGVEGKGLEPTVEALFGPRGFFPDTAMKTIFFAMEKMPSQVNEVLSKIIPLKNHRKKRQASQNIIRDISQNVEKLIKDLKAQDTPEAMLYLRLLGAELGYLQIKDMEELAYSVAKVVENLLKMFPTDFIKGLFSSVDNELFLHYIFMDNEFYLPTGPGVPLRVALSGTFAPGVKGGLKIARDMSEIAFMPSVGVEFVAEIGAHLPDYVHSGLEMHTNIYHESGLSAKVALAHNQIKVTIPAPDGSSKLLSITNTLLSVAGDDINIVPAMEQRVNAHECRPLFSGLKQCSSIDFSDAWINDASPYFPLSGDSKYEIELRPTGEVSEYTATIKYTNEDMVDKVTVDVEAEGTLTKATAMMMFNRKDYTVSADLQIPEYLNVGLRIVTADPHSITIDLLSNDVSQASLVGLAKIDTEKAMLQVQLLVPSLQADAKITTSLKYADDLTLEFESDLRLPETTSVQKLILTYDDEKIEADIKSDVSTGTKTIAAEFDNIKAQISDLLNQQIGQTEMKVLHVLTSAVEATNSYLEASKIPYVENLRVPSFSEIALPERLFLYMETGANYHFGKDYYTITFPMPLGGKSSKDLNFPPALTTPNLAVPQLGLQISSIEVPLPEILVPETFTVSLPSLGMAEVSGKLSSNLYDLEATASAGRQSSEQRSYSASVEVIGTCPVDILSLRVQGSARLYETSSGTLKAEVKSAVYHKLIDASVSIFEEVNMVKEISIKSSSKFDATGPLGIEASLEHTGQVEISTEEISGDSNLKGTFVTGPVSGGVSLTQSLALFPFRPKARIQSDLKVDSTLLQAQNTFTTTYANGELSVLSNTDAFGDVLTHTAEVTIRKSTFAVKSDAKALALGLKIQNIAEVSVSAGDVNIKFETTTDHPEDYIRSLITATLNADGLAVNSNAAVKLAEHTATHKASLALNKNGLATNGTTFLNSPLVLKNTFSGVLDSTKASFSVKTKSEFVGIDLNNDISMSATTSTVDLVCKSQGSFDKYLQYVNDVHVHGEPYSAAVNINNDLTILAVKINNEAMFKAEPYKADLTGTLKLALDADELKHTYEISYADLIATAKCSTTAKLMGAHMSHDTEMEIAGLGVRINNNANFNSQPVRFTTTLQATAVPFSFNLNALANGDGELNLFGKQSAQVYTKFLLKAEPLAFAHSHECRVSTKHELNSDVIIETNFDKKVDTVLTPFEQLATIRVKSKINNNEISQDVSAYNNPERIGVEASGVFISGEIQDVSLSGFLKYEKNTESHAINLPFIESLPEVLENIKITAVTIAEDLQNYIQREDFIVEIQTLLQHISDFVTDLNLEERIIQLKNDLITFAQDCPITVEHLEASVMKLRSVAQKVITELGTRVSEVEGIMKEIVANGDVQKLTEKLKVLTEEFDINTVLLAVIEAFKDMVNLIAVIPTDDVNKMGDTLKQLIIELDIAGSCKEISDSVREFFVKYEVDKKIEAFLDKIVDLIKQFKIDQTVQGLINTLKSVEIPVTGILNKALTYLKTTEIKEIIEDLNTYLDAFIQTIQSFDYNAFVNEVNLIITKYTTKLNNLIASYELPQKLEAVREFINYALSSVSAFFKELRAFKVTDVIKTLKDTIDSGVLNDIKELAGTFKQKITDMDLREQILQALEFVKDIYTEVLTEVTDDLDDIFDITLGDEPIVTELKQIIEGIVDGLKTAELEFPSFTVPLTDLALPSMKFSLHQLQEIELPTQFEIPQFTILGSYTVPPVSITCEYIKQRLMELIDLIVNFEIEILTNNSYFEEISLNYLPDFSAMTLPEISIPDISFPAIPTLGDKYALNVPLPLPKIQLPKIPTAVVVPTFGKLYSEIRLRTPIYTLRTSAEIQNSTGNEQMHHFTAFLTSIGESSEYPVLNYNLDCTARIGVPRMSRLIIAETLKFIHSALTVEHQASVTFYGLSAQATAQTIMKATTTPYKADIVNRAFFAVEGGMSASLDTTYKHKVDIPFLSMTNEATLTQSAVAIQKDTTISVTVGQIGTGKVNLPDYSEEASYKSDLRYTMDLQNVKFTFTEDFDSATLKIKDTLNVNAVMLSHIDFNGQIETKSSYIKNSLLVASGRAHLGDRKVELEATHDTELVGPLSGTLSNALNIMVRPVEIVIDFQNKGNTKITLIKSLSAKIDLQNDYSVIVNSRTQRINTAALVRFNQYKYGYNFTIDNKESESGIYATANGETDLEFLTVPLSIPEIPVPMLDFSIPAISDLNLYEHSGLKHLLITTKQAIDVDGKIVYQKSKFPPIIDLGFISVPAIGNLNSEVSFKSSIFNLNANAGIHGDDLVIRVAATSTSVHKPLKAKLEGTSGLTLKRGVKLATTVSLENAHFSGNHDSTLTLNTENLEAAVAVSTFAKTKLPILTIDANHNFKTDTKTHLKAESILDIKYTYDLPIIKAVGKGDAEHTFKLDGAFSSISVESTAKGKIDGTLLQAGIVNGALDNGASIYMDSRGLRSNLKTDGNIYVNYADLKVEFDVNENLDMEAALARVYTVLNIASNNEVNIAALNTKGKHAVKATIDLAPLTADVEFDLSQPSNFGDLTMYEKTVVDLPKGMISYSTKIVSPIYTTNTAIEVEGDAPVFKVALKSYAISPFVLLGYNLDSYISTTMENDVLSATAKAFLEHNDFIMDFNNVITLSEPSHTLNVDITSPTFTDVNLRYAARRDGVSTSVSTPSAGFLGFQLHGKIPSEMYMRLYGRYASALENDIDIFTAKVDATGDEKISVQATYNLEAPKEMILGLQARLPFITSSITNFGEKYGICSAVEGLKTTIVSALTEVFTAASSHAPELSQLSILFRNVVVQYQKAIQNILNAAARFLRETQIKLPGMEETTLPEICKKIKSNVVKVVQEIITAISDNFEAYFAPIIKTIGTVELILPSGGIMTGDQIYVSVRTLLRDCLTRTAKIVEQLESLDMILDKLGDTLQEVVEKAQEIVDNIRSEVIDAVALYFNIYYTSFVTLVKGLIEKVDALLTIDQLNAIVEKCMESVLLFLNELKRVVSDILPAESGALIRVQDGRLELELPFPFQP</sequence>
<evidence type="ECO:0000256" key="5">
    <source>
        <dbReference type="ARBA" id="ARBA00023055"/>
    </source>
</evidence>
<dbReference type="GeneID" id="108411371"/>
<accession>A0A3B4CWN3</accession>
<dbReference type="GO" id="GO:0071466">
    <property type="term" value="P:cellular response to xenobiotic stimulus"/>
    <property type="evidence" value="ECO:0007669"/>
    <property type="project" value="Ensembl"/>
</dbReference>
<dbReference type="GO" id="GO:0030301">
    <property type="term" value="P:cholesterol transport"/>
    <property type="evidence" value="ECO:0007669"/>
    <property type="project" value="TreeGrafter"/>
</dbReference>
<feature type="chain" id="PRO_5043377488" description="Vitellogenin domain-containing protein" evidence="8">
    <location>
        <begin position="21"/>
        <end position="3688"/>
    </location>
</feature>
<feature type="domain" description="Vitellogenin" evidence="9">
    <location>
        <begin position="33"/>
        <end position="659"/>
    </location>
</feature>
<dbReference type="CTD" id="321166"/>
<dbReference type="Gene3D" id="1.25.10.20">
    <property type="entry name" value="Vitellinogen, superhelical"/>
    <property type="match status" value="1"/>
</dbReference>
<keyword evidence="6" id="KW-0325">Glycoprotein</keyword>
<protein>
    <recommendedName>
        <fullName evidence="9">Vitellogenin domain-containing protein</fullName>
    </recommendedName>
</protein>
<evidence type="ECO:0000313" key="11">
    <source>
        <dbReference type="Proteomes" id="UP001501920"/>
    </source>
</evidence>
<dbReference type="SUPFAM" id="SSF56968">
    <property type="entry name" value="Lipovitellin-phosvitin complex, beta-sheet shell regions"/>
    <property type="match status" value="2"/>
</dbReference>
<dbReference type="GO" id="GO:0120020">
    <property type="term" value="F:cholesterol transfer activity"/>
    <property type="evidence" value="ECO:0007669"/>
    <property type="project" value="TreeGrafter"/>
</dbReference>
<dbReference type="GO" id="GO:0042632">
    <property type="term" value="P:cholesterol homeostasis"/>
    <property type="evidence" value="ECO:0007669"/>
    <property type="project" value="TreeGrafter"/>
</dbReference>
<evidence type="ECO:0000256" key="4">
    <source>
        <dbReference type="ARBA" id="ARBA00022729"/>
    </source>
</evidence>
<dbReference type="Pfam" id="PF09172">
    <property type="entry name" value="Vit_open_b-sht"/>
    <property type="match status" value="1"/>
</dbReference>
<dbReference type="PROSITE" id="PS51211">
    <property type="entry name" value="VITELLOGENIN"/>
    <property type="match status" value="1"/>
</dbReference>
<dbReference type="Pfam" id="PF01347">
    <property type="entry name" value="Vitellogenin_N"/>
    <property type="match status" value="1"/>
</dbReference>
<dbReference type="InterPro" id="IPR009454">
    <property type="entry name" value="Lipid_transpt_open_b-sht"/>
</dbReference>
<dbReference type="RefSeq" id="XP_017538391.1">
    <property type="nucleotide sequence ID" value="XM_017682902.1"/>
</dbReference>
<dbReference type="Gene3D" id="2.30.230.10">
    <property type="entry name" value="Lipovitellin, beta-sheet shell regions, chain A"/>
    <property type="match status" value="1"/>
</dbReference>
<dbReference type="InterPro" id="IPR015255">
    <property type="entry name" value="Vitellinogen_open_b-sht"/>
</dbReference>
<reference evidence="10 11" key="1">
    <citation type="submission" date="2020-10" db="EMBL/GenBank/DDBJ databases">
        <title>Pygocentrus nattereri (red-bellied piranha) genome, fPygNat1, primary haplotype.</title>
        <authorList>
            <person name="Myers G."/>
            <person name="Meyer A."/>
            <person name="Karagic N."/>
            <person name="Pippel M."/>
            <person name="Winkler S."/>
            <person name="Tracey A."/>
            <person name="Wood J."/>
            <person name="Formenti G."/>
            <person name="Howe K."/>
            <person name="Fedrigo O."/>
            <person name="Jarvis E.D."/>
        </authorList>
    </citation>
    <scope>NUCLEOTIDE SEQUENCE [LARGE SCALE GENOMIC DNA]</scope>
</reference>
<dbReference type="GO" id="GO:0034359">
    <property type="term" value="C:mature chylomicron"/>
    <property type="evidence" value="ECO:0007669"/>
    <property type="project" value="TreeGrafter"/>
</dbReference>
<dbReference type="GO" id="GO:0050750">
    <property type="term" value="F:low-density lipoprotein particle receptor binding"/>
    <property type="evidence" value="ECO:0007669"/>
    <property type="project" value="TreeGrafter"/>
</dbReference>
<dbReference type="SMART" id="SM00638">
    <property type="entry name" value="LPD_N"/>
    <property type="match status" value="1"/>
</dbReference>
<dbReference type="GO" id="GO:0034361">
    <property type="term" value="C:very-low-density lipoprotein particle"/>
    <property type="evidence" value="ECO:0007669"/>
    <property type="project" value="TreeGrafter"/>
</dbReference>
<dbReference type="FunFam" id="2.30.230.10:FF:000003">
    <property type="entry name" value="Apolipoprotein B"/>
    <property type="match status" value="1"/>
</dbReference>
<keyword evidence="5" id="KW-0445">Lipid transport</keyword>
<dbReference type="SMART" id="SM01169">
    <property type="entry name" value="DUF1943"/>
    <property type="match status" value="1"/>
</dbReference>
<proteinExistence type="predicted"/>
<evidence type="ECO:0000256" key="1">
    <source>
        <dbReference type="ARBA" id="ARBA00004613"/>
    </source>
</evidence>
<dbReference type="Pfam" id="PF06448">
    <property type="entry name" value="DUF1081"/>
    <property type="match status" value="1"/>
</dbReference>
<dbReference type="OMA" id="QIAYNME"/>
<evidence type="ECO:0000259" key="9">
    <source>
        <dbReference type="PROSITE" id="PS51211"/>
    </source>
</evidence>
<dbReference type="Gene3D" id="2.20.50.20">
    <property type="entry name" value="Lipovitellin. Chain A, domain 3"/>
    <property type="match status" value="1"/>
</dbReference>
<evidence type="ECO:0000256" key="6">
    <source>
        <dbReference type="ARBA" id="ARBA00023180"/>
    </source>
</evidence>
<keyword evidence="4 8" id="KW-0732">Signal</keyword>
<reference evidence="10" key="3">
    <citation type="submission" date="2025-09" db="UniProtKB">
        <authorList>
            <consortium name="Ensembl"/>
        </authorList>
    </citation>
    <scope>IDENTIFICATION</scope>
</reference>